<evidence type="ECO:0000313" key="1">
    <source>
        <dbReference type="EMBL" id="OUJ73270.1"/>
    </source>
</evidence>
<dbReference type="Proteomes" id="UP000194873">
    <property type="component" value="Unassembled WGS sequence"/>
</dbReference>
<protein>
    <submittedName>
        <fullName evidence="1">Uncharacterized protein</fullName>
    </submittedName>
</protein>
<gene>
    <name evidence="1" type="ORF">BXP70_15755</name>
</gene>
<organism evidence="1 2">
    <name type="scientific">Hymenobacter crusticola</name>
    <dbReference type="NCBI Taxonomy" id="1770526"/>
    <lineage>
        <taxon>Bacteria</taxon>
        <taxon>Pseudomonadati</taxon>
        <taxon>Bacteroidota</taxon>
        <taxon>Cytophagia</taxon>
        <taxon>Cytophagales</taxon>
        <taxon>Hymenobacteraceae</taxon>
        <taxon>Hymenobacter</taxon>
    </lineage>
</organism>
<comment type="caution">
    <text evidence="1">The sequence shown here is derived from an EMBL/GenBank/DDBJ whole genome shotgun (WGS) entry which is preliminary data.</text>
</comment>
<sequence>MIFAFDTQAHENALLAAPDNLFGETAARTSEYFELQMSGFALLSEPGDIAVLSGNFTIR</sequence>
<accession>A0A243WCA2</accession>
<name>A0A243WCA2_9BACT</name>
<reference evidence="1 2" key="1">
    <citation type="submission" date="2017-01" db="EMBL/GenBank/DDBJ databases">
        <title>A new Hymenobacter.</title>
        <authorList>
            <person name="Liang Y."/>
            <person name="Feng F."/>
        </authorList>
    </citation>
    <scope>NUCLEOTIDE SEQUENCE [LARGE SCALE GENOMIC DNA]</scope>
    <source>
        <strain evidence="1">MIMBbqt21</strain>
    </source>
</reference>
<dbReference type="AlphaFoldDB" id="A0A243WCA2"/>
<keyword evidence="2" id="KW-1185">Reference proteome</keyword>
<dbReference type="EMBL" id="MTSE01000007">
    <property type="protein sequence ID" value="OUJ73270.1"/>
    <property type="molecule type" value="Genomic_DNA"/>
</dbReference>
<proteinExistence type="predicted"/>
<evidence type="ECO:0000313" key="2">
    <source>
        <dbReference type="Proteomes" id="UP000194873"/>
    </source>
</evidence>